<sequence length="299" mass="33734">MAFSMQTIVILFSAVFTIILNNNIVEPITFFKHEDIPILDRADSYQRSIYEMENPLTSRDHDASPGQFPWMVSIHIIQIDNDDQYFHCGGSIISNRWVLTAAHCMKQSERILVMFGDVNRAHADYYSYQGPGFAMMEPHVFSHPYWDGHHENDIALLYMPEDIPFGPTVQPIKLSGHMDTYKSYSGKQALIMGWGLNGTGRETVILQYGFLPIISIEMCYISGYITSDTLCTAANTGVDACPGDSGGPLIVYSQNYNCYVQVGVVRAGVNKDCPSAYPGFYTRVDFHYLWIQKITGILF</sequence>
<comment type="similarity">
    <text evidence="2">Belongs to the peptidase S1 family. CLIP subfamily.</text>
</comment>
<dbReference type="FunFam" id="2.40.10.10:FF:000068">
    <property type="entry name" value="transmembrane protease serine 2"/>
    <property type="match status" value="1"/>
</dbReference>
<dbReference type="Proteomes" id="UP000786811">
    <property type="component" value="Unassembled WGS sequence"/>
</dbReference>
<comment type="caution">
    <text evidence="5">The sequence shown here is derived from an EMBL/GenBank/DDBJ whole genome shotgun (WGS) entry which is preliminary data.</text>
</comment>
<dbReference type="AlphaFoldDB" id="A0A8J2MBI5"/>
<dbReference type="GO" id="GO:0006508">
    <property type="term" value="P:proteolysis"/>
    <property type="evidence" value="ECO:0007669"/>
    <property type="project" value="UniProtKB-KW"/>
</dbReference>
<organism evidence="5 6">
    <name type="scientific">Cotesia congregata</name>
    <name type="common">Parasitoid wasp</name>
    <name type="synonym">Apanteles congregatus</name>
    <dbReference type="NCBI Taxonomy" id="51543"/>
    <lineage>
        <taxon>Eukaryota</taxon>
        <taxon>Metazoa</taxon>
        <taxon>Ecdysozoa</taxon>
        <taxon>Arthropoda</taxon>
        <taxon>Hexapoda</taxon>
        <taxon>Insecta</taxon>
        <taxon>Pterygota</taxon>
        <taxon>Neoptera</taxon>
        <taxon>Endopterygota</taxon>
        <taxon>Hymenoptera</taxon>
        <taxon>Apocrita</taxon>
        <taxon>Ichneumonoidea</taxon>
        <taxon>Braconidae</taxon>
        <taxon>Microgastrinae</taxon>
        <taxon>Cotesia</taxon>
    </lineage>
</organism>
<dbReference type="SMART" id="SM00020">
    <property type="entry name" value="Tryp_SPc"/>
    <property type="match status" value="1"/>
</dbReference>
<proteinExistence type="inferred from homology"/>
<dbReference type="Pfam" id="PF00089">
    <property type="entry name" value="Trypsin"/>
    <property type="match status" value="1"/>
</dbReference>
<dbReference type="PANTHER" id="PTHR24256">
    <property type="entry name" value="TRYPTASE-RELATED"/>
    <property type="match status" value="1"/>
</dbReference>
<keyword evidence="3" id="KW-0645">Protease</keyword>
<reference evidence="5" key="1">
    <citation type="submission" date="2021-04" db="EMBL/GenBank/DDBJ databases">
        <authorList>
            <person name="Chebbi M.A.C M."/>
        </authorList>
    </citation>
    <scope>NUCLEOTIDE SEQUENCE</scope>
</reference>
<keyword evidence="6" id="KW-1185">Reference proteome</keyword>
<keyword evidence="3" id="KW-0378">Hydrolase</keyword>
<dbReference type="InterPro" id="IPR043504">
    <property type="entry name" value="Peptidase_S1_PA_chymotrypsin"/>
</dbReference>
<dbReference type="SUPFAM" id="SSF50494">
    <property type="entry name" value="Trypsin-like serine proteases"/>
    <property type="match status" value="1"/>
</dbReference>
<dbReference type="InterPro" id="IPR018114">
    <property type="entry name" value="TRYPSIN_HIS"/>
</dbReference>
<protein>
    <submittedName>
        <fullName evidence="5">Complement factor D-like</fullName>
    </submittedName>
</protein>
<evidence type="ECO:0000256" key="1">
    <source>
        <dbReference type="ARBA" id="ARBA00023157"/>
    </source>
</evidence>
<dbReference type="PROSITE" id="PS00135">
    <property type="entry name" value="TRYPSIN_SER"/>
    <property type="match status" value="1"/>
</dbReference>
<evidence type="ECO:0000256" key="3">
    <source>
        <dbReference type="RuleBase" id="RU363034"/>
    </source>
</evidence>
<dbReference type="InterPro" id="IPR051487">
    <property type="entry name" value="Ser/Thr_Proteases_Immune/Dev"/>
</dbReference>
<evidence type="ECO:0000259" key="4">
    <source>
        <dbReference type="PROSITE" id="PS50240"/>
    </source>
</evidence>
<dbReference type="PROSITE" id="PS00134">
    <property type="entry name" value="TRYPSIN_HIS"/>
    <property type="match status" value="1"/>
</dbReference>
<keyword evidence="3" id="KW-0720">Serine protease</keyword>
<dbReference type="InterPro" id="IPR033116">
    <property type="entry name" value="TRYPSIN_SER"/>
</dbReference>
<dbReference type="InterPro" id="IPR001254">
    <property type="entry name" value="Trypsin_dom"/>
</dbReference>
<dbReference type="OrthoDB" id="5565075at2759"/>
<dbReference type="GO" id="GO:0004252">
    <property type="term" value="F:serine-type endopeptidase activity"/>
    <property type="evidence" value="ECO:0007669"/>
    <property type="project" value="InterPro"/>
</dbReference>
<evidence type="ECO:0000313" key="5">
    <source>
        <dbReference type="EMBL" id="CAG5078345.1"/>
    </source>
</evidence>
<accession>A0A8J2MBI5</accession>
<evidence type="ECO:0000256" key="2">
    <source>
        <dbReference type="ARBA" id="ARBA00024195"/>
    </source>
</evidence>
<keyword evidence="1" id="KW-1015">Disulfide bond</keyword>
<evidence type="ECO:0000313" key="6">
    <source>
        <dbReference type="Proteomes" id="UP000786811"/>
    </source>
</evidence>
<dbReference type="PROSITE" id="PS50240">
    <property type="entry name" value="TRYPSIN_DOM"/>
    <property type="match status" value="1"/>
</dbReference>
<feature type="domain" description="Peptidase S1" evidence="4">
    <location>
        <begin position="56"/>
        <end position="296"/>
    </location>
</feature>
<dbReference type="CDD" id="cd00190">
    <property type="entry name" value="Tryp_SPc"/>
    <property type="match status" value="1"/>
</dbReference>
<name>A0A8J2MBI5_COTCN</name>
<dbReference type="InterPro" id="IPR001314">
    <property type="entry name" value="Peptidase_S1A"/>
</dbReference>
<gene>
    <name evidence="5" type="ORF">HICCMSTLAB_LOCUS2713</name>
</gene>
<dbReference type="Gene3D" id="2.40.10.10">
    <property type="entry name" value="Trypsin-like serine proteases"/>
    <property type="match status" value="2"/>
</dbReference>
<dbReference type="PRINTS" id="PR00722">
    <property type="entry name" value="CHYMOTRYPSIN"/>
</dbReference>
<dbReference type="InterPro" id="IPR009003">
    <property type="entry name" value="Peptidase_S1_PA"/>
</dbReference>
<dbReference type="EMBL" id="CAJNRD030001117">
    <property type="protein sequence ID" value="CAG5078345.1"/>
    <property type="molecule type" value="Genomic_DNA"/>
</dbReference>